<reference evidence="1 2" key="1">
    <citation type="submission" date="2019-02" db="EMBL/GenBank/DDBJ databases">
        <title>Pedobacter sp. RP-1-13 sp. nov., isolated from Arctic soil.</title>
        <authorList>
            <person name="Dahal R.H."/>
        </authorList>
    </citation>
    <scope>NUCLEOTIDE SEQUENCE [LARGE SCALE GENOMIC DNA]</scope>
    <source>
        <strain evidence="1 2">RP-1-13</strain>
    </source>
</reference>
<dbReference type="RefSeq" id="WP_131554046.1">
    <property type="nucleotide sequence ID" value="NZ_SJSK01000004.1"/>
</dbReference>
<organism evidence="1 2">
    <name type="scientific">Pedobacter frigiditerrae</name>
    <dbReference type="NCBI Taxonomy" id="2530452"/>
    <lineage>
        <taxon>Bacteria</taxon>
        <taxon>Pseudomonadati</taxon>
        <taxon>Bacteroidota</taxon>
        <taxon>Sphingobacteriia</taxon>
        <taxon>Sphingobacteriales</taxon>
        <taxon>Sphingobacteriaceae</taxon>
        <taxon>Pedobacter</taxon>
    </lineage>
</organism>
<gene>
    <name evidence="1" type="ORF">EZ428_15230</name>
</gene>
<keyword evidence="2" id="KW-1185">Reference proteome</keyword>
<dbReference type="OrthoDB" id="821958at2"/>
<dbReference type="Proteomes" id="UP000292884">
    <property type="component" value="Unassembled WGS sequence"/>
</dbReference>
<evidence type="ECO:0000313" key="2">
    <source>
        <dbReference type="Proteomes" id="UP000292884"/>
    </source>
</evidence>
<proteinExistence type="predicted"/>
<name>A0A4V2MI50_9SPHI</name>
<evidence type="ECO:0000313" key="1">
    <source>
        <dbReference type="EMBL" id="TCC89056.1"/>
    </source>
</evidence>
<dbReference type="Pfam" id="PF19781">
    <property type="entry name" value="DUF6266"/>
    <property type="match status" value="1"/>
</dbReference>
<sequence length="211" mass="23137">MARLVNGILGGFSGKVGTVVGVIIDENCFIRGLPRKRTKFTANELENQKKLATVQAYLDPLIDLLKVGFNNYYTKTGGFRAAVSYFRKNALVSDDAGHYIDPALAKISGGDLLQAINPSMVSPEPGKLLINWDTTDVNSQDEADQLMVLLYDVKNSATQTKIFNGAFRRDGSLSIAVKPRIRNKELDVYIGFVAADRSSQSDSQYLGKIIV</sequence>
<accession>A0A4V2MI50</accession>
<comment type="caution">
    <text evidence="1">The sequence shown here is derived from an EMBL/GenBank/DDBJ whole genome shotgun (WGS) entry which is preliminary data.</text>
</comment>
<dbReference type="EMBL" id="SJSK01000004">
    <property type="protein sequence ID" value="TCC89056.1"/>
    <property type="molecule type" value="Genomic_DNA"/>
</dbReference>
<protein>
    <submittedName>
        <fullName evidence="1">Uncharacterized protein</fullName>
    </submittedName>
</protein>
<dbReference type="AlphaFoldDB" id="A0A4V2MI50"/>
<dbReference type="InterPro" id="IPR046233">
    <property type="entry name" value="DUF6266"/>
</dbReference>